<dbReference type="SUPFAM" id="SSF56112">
    <property type="entry name" value="Protein kinase-like (PK-like)"/>
    <property type="match status" value="1"/>
</dbReference>
<evidence type="ECO:0000256" key="2">
    <source>
        <dbReference type="ARBA" id="ARBA00022840"/>
    </source>
</evidence>
<evidence type="ECO:0000259" key="5">
    <source>
        <dbReference type="PROSITE" id="PS50011"/>
    </source>
</evidence>
<feature type="region of interest" description="Disordered" evidence="4">
    <location>
        <begin position="1"/>
        <end position="33"/>
    </location>
</feature>
<gene>
    <name evidence="7" type="primary">LOC104592794</name>
</gene>
<evidence type="ECO:0000313" key="7">
    <source>
        <dbReference type="RefSeq" id="XP_010250586.1"/>
    </source>
</evidence>
<dbReference type="Gene3D" id="3.30.200.20">
    <property type="entry name" value="Phosphorylase Kinase, domain 1"/>
    <property type="match status" value="1"/>
</dbReference>
<dbReference type="Proteomes" id="UP000189703">
    <property type="component" value="Unplaced"/>
</dbReference>
<evidence type="ECO:0000313" key="6">
    <source>
        <dbReference type="Proteomes" id="UP000189703"/>
    </source>
</evidence>
<sequence length="482" mass="53871">MGCILGKTAAGDGQEQTGVSVSHRRTKVEEPPDAANTVVNDVRARKEVVRRERERIRRSGDLIAPERRKPKLKQALINQHEWPAWLAEVAGEAIEGFTPRRADTFEKIDKIGQGTYSNVYKARDLITGKIVALKKVRFDNLEPESVKFMAREILVLRRLDHPNVIKLEGLATSRMSCSLYLIFEYMEHDLAGLSASPDIKFTEPQVEQLHKIFKLCGTPSQEYLKKAKLPHADFLKLQKRLDCCIRETFKDFPPSSLPLIETLLSIDPDERGTATAALNSEFFNTTPCACEPSSLPKYPPSKEMDMKLRDQEARRQRALSRKGNAGDGMKRARARDRGGRAIPAPEANAELQVNLDRWRLLTQANSKSKSEKFPPPHQDGALGFPSDDISRNGPVSFVVPDTSFTSSVFDTKESRLGISHSGPLRNSAAAGGPSRRRRNNKDLQIAPSRMFMRTFMPSSIGLSMDLRTKGKESVSEIYSGGQ</sequence>
<dbReference type="Pfam" id="PF00069">
    <property type="entry name" value="Pkinase"/>
    <property type="match status" value="1"/>
</dbReference>
<dbReference type="InterPro" id="IPR017441">
    <property type="entry name" value="Protein_kinase_ATP_BS"/>
</dbReference>
<organism evidence="6 7">
    <name type="scientific">Nelumbo nucifera</name>
    <name type="common">Sacred lotus</name>
    <dbReference type="NCBI Taxonomy" id="4432"/>
    <lineage>
        <taxon>Eukaryota</taxon>
        <taxon>Viridiplantae</taxon>
        <taxon>Streptophyta</taxon>
        <taxon>Embryophyta</taxon>
        <taxon>Tracheophyta</taxon>
        <taxon>Spermatophyta</taxon>
        <taxon>Magnoliopsida</taxon>
        <taxon>Proteales</taxon>
        <taxon>Nelumbonaceae</taxon>
        <taxon>Nelumbo</taxon>
    </lineage>
</organism>
<reference evidence="7" key="1">
    <citation type="submission" date="2025-08" db="UniProtKB">
        <authorList>
            <consortium name="RefSeq"/>
        </authorList>
    </citation>
    <scope>IDENTIFICATION</scope>
</reference>
<name>A0A1U7ZCW4_NELNU</name>
<dbReference type="PANTHER" id="PTHR24056">
    <property type="entry name" value="CELL DIVISION PROTEIN KINASE"/>
    <property type="match status" value="1"/>
</dbReference>
<keyword evidence="6" id="KW-1185">Reference proteome</keyword>
<evidence type="ECO:0000256" key="3">
    <source>
        <dbReference type="PROSITE-ProRule" id="PRU10141"/>
    </source>
</evidence>
<dbReference type="FunFam" id="3.30.200.20:FF:000021">
    <property type="entry name" value="probable serine/threonine-protein kinase At1g54610"/>
    <property type="match status" value="1"/>
</dbReference>
<dbReference type="PROSITE" id="PS00107">
    <property type="entry name" value="PROTEIN_KINASE_ATP"/>
    <property type="match status" value="1"/>
</dbReference>
<evidence type="ECO:0000256" key="4">
    <source>
        <dbReference type="SAM" id="MobiDB-lite"/>
    </source>
</evidence>
<dbReference type="InterPro" id="IPR000719">
    <property type="entry name" value="Prot_kinase_dom"/>
</dbReference>
<keyword evidence="7" id="KW-0418">Kinase</keyword>
<protein>
    <submittedName>
        <fullName evidence="7">Probable serine/threonine-protein kinase At1g54610 isoform X2</fullName>
    </submittedName>
</protein>
<dbReference type="InterPro" id="IPR050108">
    <property type="entry name" value="CDK"/>
</dbReference>
<keyword evidence="1 3" id="KW-0547">Nucleotide-binding</keyword>
<dbReference type="AlphaFoldDB" id="A0A1U7ZCW4"/>
<dbReference type="PANTHER" id="PTHR24056:SF358">
    <property type="entry name" value="PROTEIN KINASE DOMAIN-CONTAINING PROTEIN"/>
    <property type="match status" value="1"/>
</dbReference>
<dbReference type="GO" id="GO:0005524">
    <property type="term" value="F:ATP binding"/>
    <property type="evidence" value="ECO:0007669"/>
    <property type="project" value="UniProtKB-UniRule"/>
</dbReference>
<dbReference type="Gene3D" id="1.10.510.10">
    <property type="entry name" value="Transferase(Phosphotransferase) domain 1"/>
    <property type="match status" value="1"/>
</dbReference>
<dbReference type="GO" id="GO:0004672">
    <property type="term" value="F:protein kinase activity"/>
    <property type="evidence" value="ECO:0007669"/>
    <property type="project" value="InterPro"/>
</dbReference>
<keyword evidence="7" id="KW-0808">Transferase</keyword>
<accession>A0A1U7ZCW4</accession>
<feature type="domain" description="Protein kinase" evidence="5">
    <location>
        <begin position="105"/>
        <end position="482"/>
    </location>
</feature>
<dbReference type="GeneID" id="104592794"/>
<dbReference type="OrthoDB" id="28397at2759"/>
<dbReference type="RefSeq" id="XP_010250586.1">
    <property type="nucleotide sequence ID" value="XM_010252284.2"/>
</dbReference>
<dbReference type="InterPro" id="IPR011009">
    <property type="entry name" value="Kinase-like_dom_sf"/>
</dbReference>
<keyword evidence="2 3" id="KW-0067">ATP-binding</keyword>
<feature type="region of interest" description="Disordered" evidence="4">
    <location>
        <begin position="416"/>
        <end position="443"/>
    </location>
</feature>
<proteinExistence type="predicted"/>
<evidence type="ECO:0000256" key="1">
    <source>
        <dbReference type="ARBA" id="ARBA00022741"/>
    </source>
</evidence>
<feature type="region of interest" description="Disordered" evidence="4">
    <location>
        <begin position="316"/>
        <end position="348"/>
    </location>
</feature>
<dbReference type="PROSITE" id="PS50011">
    <property type="entry name" value="PROTEIN_KINASE_DOM"/>
    <property type="match status" value="1"/>
</dbReference>
<feature type="binding site" evidence="3">
    <location>
        <position position="134"/>
    </location>
    <ligand>
        <name>ATP</name>
        <dbReference type="ChEBI" id="CHEBI:30616"/>
    </ligand>
</feature>